<sequence length="83" mass="9391">MIHSEHSHQLVESEQCFPLRLYCENFLVASSPPKHFDMLVCGSFLIGDPYGDGSCLLMTADHFPLLNDYWLVPVAHFLVSADH</sequence>
<keyword evidence="2" id="KW-1185">Reference proteome</keyword>
<comment type="caution">
    <text evidence="1">The sequence shown here is derived from an EMBL/GenBank/DDBJ whole genome shotgun (WGS) entry which is preliminary data.</text>
</comment>
<reference evidence="1 2" key="2">
    <citation type="journal article" date="2022" name="Mol. Ecol. Resour.">
        <title>The genomes of chicory, endive, great burdock and yacon provide insights into Asteraceae paleo-polyploidization history and plant inulin production.</title>
        <authorList>
            <person name="Fan W."/>
            <person name="Wang S."/>
            <person name="Wang H."/>
            <person name="Wang A."/>
            <person name="Jiang F."/>
            <person name="Liu H."/>
            <person name="Zhao H."/>
            <person name="Xu D."/>
            <person name="Zhang Y."/>
        </authorList>
    </citation>
    <scope>NUCLEOTIDE SEQUENCE [LARGE SCALE GENOMIC DNA]</scope>
    <source>
        <strain evidence="2">cv. Yunnan</strain>
        <tissue evidence="1">Leaves</tissue>
    </source>
</reference>
<reference evidence="2" key="1">
    <citation type="journal article" date="2022" name="Mol. Ecol. Resour.">
        <title>The genomes of chicory, endive, great burdock and yacon provide insights into Asteraceae palaeo-polyploidization history and plant inulin production.</title>
        <authorList>
            <person name="Fan W."/>
            <person name="Wang S."/>
            <person name="Wang H."/>
            <person name="Wang A."/>
            <person name="Jiang F."/>
            <person name="Liu H."/>
            <person name="Zhao H."/>
            <person name="Xu D."/>
            <person name="Zhang Y."/>
        </authorList>
    </citation>
    <scope>NUCLEOTIDE SEQUENCE [LARGE SCALE GENOMIC DNA]</scope>
    <source>
        <strain evidence="2">cv. Yunnan</strain>
    </source>
</reference>
<gene>
    <name evidence="1" type="ORF">L1987_22421</name>
</gene>
<name>A0ACB9IE39_9ASTR</name>
<protein>
    <submittedName>
        <fullName evidence="1">Uncharacterized protein</fullName>
    </submittedName>
</protein>
<evidence type="ECO:0000313" key="1">
    <source>
        <dbReference type="EMBL" id="KAI3806514.1"/>
    </source>
</evidence>
<organism evidence="1 2">
    <name type="scientific">Smallanthus sonchifolius</name>
    <dbReference type="NCBI Taxonomy" id="185202"/>
    <lineage>
        <taxon>Eukaryota</taxon>
        <taxon>Viridiplantae</taxon>
        <taxon>Streptophyta</taxon>
        <taxon>Embryophyta</taxon>
        <taxon>Tracheophyta</taxon>
        <taxon>Spermatophyta</taxon>
        <taxon>Magnoliopsida</taxon>
        <taxon>eudicotyledons</taxon>
        <taxon>Gunneridae</taxon>
        <taxon>Pentapetalae</taxon>
        <taxon>asterids</taxon>
        <taxon>campanulids</taxon>
        <taxon>Asterales</taxon>
        <taxon>Asteraceae</taxon>
        <taxon>Asteroideae</taxon>
        <taxon>Heliantheae alliance</taxon>
        <taxon>Millerieae</taxon>
        <taxon>Smallanthus</taxon>
    </lineage>
</organism>
<accession>A0ACB9IE39</accession>
<evidence type="ECO:0000313" key="2">
    <source>
        <dbReference type="Proteomes" id="UP001056120"/>
    </source>
</evidence>
<proteinExistence type="predicted"/>
<dbReference type="Proteomes" id="UP001056120">
    <property type="component" value="Linkage Group LG08"/>
</dbReference>
<dbReference type="EMBL" id="CM042025">
    <property type="protein sequence ID" value="KAI3806514.1"/>
    <property type="molecule type" value="Genomic_DNA"/>
</dbReference>